<name>A0A975YYN9_9CAUD</name>
<dbReference type="EMBL" id="MZ605293">
    <property type="protein sequence ID" value="QYW06569.1"/>
    <property type="molecule type" value="Genomic_DNA"/>
</dbReference>
<evidence type="ECO:0000313" key="2">
    <source>
        <dbReference type="EMBL" id="QYW06569.1"/>
    </source>
</evidence>
<accession>A0A975YYN9</accession>
<proteinExistence type="predicted"/>
<sequence length="319" mass="36013">MTDFKEGDKVRYTLRAGMVGSMTGRVVAVGTSLLGIRRDGNGEYDAVEKIRATLNKSPAEEMGLKVGDEVEVISGKVSRGLRGRVFLLQDDRSGSPRFRDEFGREHFITLCDIRKLPEGPREGVKWTDAPIGATHFSMDSGHSQKWHKLDENGDWHYARNDYDRNTGFVKYQKQEYARAHGMVAIPGITVNVNPLNNTLKEVKALEEDVRAKLTEIDTLQRQVSSLNIQKQGKLDDIAIAGYKVEGGKLVEDLSKVPSTEWKAGDTVVNREDYDHHYYDLTIGAEYVLLNNAGQYVTIRDDMNDMRTRNASDYVLVRRK</sequence>
<evidence type="ECO:0000256" key="1">
    <source>
        <dbReference type="SAM" id="Coils"/>
    </source>
</evidence>
<feature type="coiled-coil region" evidence="1">
    <location>
        <begin position="195"/>
        <end position="222"/>
    </location>
</feature>
<evidence type="ECO:0000313" key="3">
    <source>
        <dbReference type="Proteomes" id="UP001058093"/>
    </source>
</evidence>
<gene>
    <name evidence="2" type="ORF">uav_037</name>
</gene>
<keyword evidence="3" id="KW-1185">Reference proteome</keyword>
<keyword evidence="1" id="KW-0175">Coiled coil</keyword>
<reference evidence="2" key="1">
    <citation type="submission" date="2021-07" db="EMBL/GenBank/DDBJ databases">
        <title>Complete genome sequence and phylogenomic analysis of the two lytic bacteriophage isolated from terrestrial biotopes of Antarctica.</title>
        <authorList>
            <person name="Holovan V."/>
            <person name="Rabalski L."/>
            <person name="Zlatohurska M."/>
            <person name="Andriichuk O."/>
            <person name="Budzanivska I."/>
            <person name="Shevchenko O."/>
            <person name="Gupalo A."/>
        </authorList>
    </citation>
    <scope>NUCLEOTIDE SEQUENCE</scope>
</reference>
<protein>
    <submittedName>
        <fullName evidence="2">Uncharacterized protein</fullName>
    </submittedName>
</protein>
<organism evidence="2 3">
    <name type="scientific">Pseudomonas phage UAVern</name>
    <dbReference type="NCBI Taxonomy" id="2856997"/>
    <lineage>
        <taxon>Viruses</taxon>
        <taxon>Duplodnaviria</taxon>
        <taxon>Heunggongvirae</taxon>
        <taxon>Uroviricota</taxon>
        <taxon>Caudoviricetes</taxon>
        <taxon>Vandenendeviridae</taxon>
        <taxon>Gorskivirinae</taxon>
        <taxon>Uavernvirus</taxon>
        <taxon>Uavernvirus uavern</taxon>
    </lineage>
</organism>
<dbReference type="Proteomes" id="UP001058093">
    <property type="component" value="Segment"/>
</dbReference>